<dbReference type="PANTHER" id="PTHR30558">
    <property type="entry name" value="EXBD MEMBRANE COMPONENT OF PMF-DRIVEN MACROMOLECULE IMPORT SYSTEM"/>
    <property type="match status" value="1"/>
</dbReference>
<dbReference type="InterPro" id="IPR003400">
    <property type="entry name" value="ExbD"/>
</dbReference>
<keyword evidence="4 10" id="KW-0997">Cell inner membrane</keyword>
<evidence type="ECO:0000256" key="2">
    <source>
        <dbReference type="ARBA" id="ARBA00005811"/>
    </source>
</evidence>
<feature type="transmembrane region" description="Helical" evidence="10">
    <location>
        <begin position="21"/>
        <end position="44"/>
    </location>
</feature>
<dbReference type="NCBIfam" id="TIGR02801">
    <property type="entry name" value="tolR"/>
    <property type="match status" value="1"/>
</dbReference>
<evidence type="ECO:0000256" key="6">
    <source>
        <dbReference type="ARBA" id="ARBA00022692"/>
    </source>
</evidence>
<organism evidence="12 13">
    <name type="scientific">Marinobacter persicus</name>
    <dbReference type="NCBI Taxonomy" id="930118"/>
    <lineage>
        <taxon>Bacteria</taxon>
        <taxon>Pseudomonadati</taxon>
        <taxon>Pseudomonadota</taxon>
        <taxon>Gammaproteobacteria</taxon>
        <taxon>Pseudomonadales</taxon>
        <taxon>Marinobacteraceae</taxon>
        <taxon>Marinobacter</taxon>
    </lineage>
</organism>
<keyword evidence="5 10" id="KW-0132">Cell division</keyword>
<comment type="caution">
    <text evidence="12">The sequence shown here is derived from an EMBL/GenBank/DDBJ whole genome shotgun (WGS) entry which is preliminary data.</text>
</comment>
<dbReference type="InterPro" id="IPR014168">
    <property type="entry name" value="Tol-Pal_TolR"/>
</dbReference>
<evidence type="ECO:0000256" key="3">
    <source>
        <dbReference type="ARBA" id="ARBA00022475"/>
    </source>
</evidence>
<evidence type="ECO:0000256" key="5">
    <source>
        <dbReference type="ARBA" id="ARBA00022618"/>
    </source>
</evidence>
<dbReference type="Gene3D" id="3.30.420.270">
    <property type="match status" value="1"/>
</dbReference>
<dbReference type="GO" id="GO:0015031">
    <property type="term" value="P:protein transport"/>
    <property type="evidence" value="ECO:0007669"/>
    <property type="project" value="InterPro"/>
</dbReference>
<dbReference type="EMBL" id="PTIT01000004">
    <property type="protein sequence ID" value="PPK52772.1"/>
    <property type="molecule type" value="Genomic_DNA"/>
</dbReference>
<reference evidence="11 14" key="1">
    <citation type="submission" date="2018-02" db="EMBL/GenBank/DDBJ databases">
        <title>Deep subsurface shale carbon reservoir microbial communities from Ohio and West Virginia, USA.</title>
        <authorList>
            <person name="Wrighton K."/>
        </authorList>
    </citation>
    <scope>NUCLEOTIDE SEQUENCE [LARGE SCALE GENOMIC DNA]</scope>
    <source>
        <strain evidence="11 14">UTICA-S1B6</strain>
    </source>
</reference>
<reference evidence="12 13" key="2">
    <citation type="submission" date="2018-02" db="EMBL/GenBank/DDBJ databases">
        <title>Subsurface microbial communities from deep shales in Ohio and West Virginia, USA.</title>
        <authorList>
            <person name="Wrighton K."/>
        </authorList>
    </citation>
    <scope>NUCLEOTIDE SEQUENCE [LARGE SCALE GENOMIC DNA]</scope>
    <source>
        <strain evidence="12 13">UTICA-S1B9</strain>
    </source>
</reference>
<keyword evidence="7 10" id="KW-1133">Transmembrane helix</keyword>
<evidence type="ECO:0000256" key="7">
    <source>
        <dbReference type="ARBA" id="ARBA00022989"/>
    </source>
</evidence>
<dbReference type="GO" id="GO:0051301">
    <property type="term" value="P:cell division"/>
    <property type="evidence" value="ECO:0007669"/>
    <property type="project" value="UniProtKB-UniRule"/>
</dbReference>
<accession>A0A2S6G8X0</accession>
<name>A0A2S6G8X0_9GAMM</name>
<evidence type="ECO:0000256" key="4">
    <source>
        <dbReference type="ARBA" id="ARBA00022519"/>
    </source>
</evidence>
<keyword evidence="3 10" id="KW-1003">Cell membrane</keyword>
<comment type="function">
    <text evidence="10">Part of the Tol-Pal system, which plays a role in outer membrane invagination during cell division and is important for maintaining outer membrane integrity.</text>
</comment>
<dbReference type="Proteomes" id="UP000239648">
    <property type="component" value="Unassembled WGS sequence"/>
</dbReference>
<keyword evidence="8 10" id="KW-0472">Membrane</keyword>
<evidence type="ECO:0000313" key="13">
    <source>
        <dbReference type="Proteomes" id="UP000239446"/>
    </source>
</evidence>
<evidence type="ECO:0000313" key="11">
    <source>
        <dbReference type="EMBL" id="PPK52772.1"/>
    </source>
</evidence>
<evidence type="ECO:0000256" key="9">
    <source>
        <dbReference type="ARBA" id="ARBA00023306"/>
    </source>
</evidence>
<protein>
    <recommendedName>
        <fullName evidence="10">Tol-Pal system protein TolR</fullName>
    </recommendedName>
</protein>
<dbReference type="Proteomes" id="UP000239446">
    <property type="component" value="Unassembled WGS sequence"/>
</dbReference>
<dbReference type="GO" id="GO:0022857">
    <property type="term" value="F:transmembrane transporter activity"/>
    <property type="evidence" value="ECO:0007669"/>
    <property type="project" value="InterPro"/>
</dbReference>
<dbReference type="EMBL" id="PTIU01000004">
    <property type="protein sequence ID" value="PPK55682.1"/>
    <property type="molecule type" value="Genomic_DNA"/>
</dbReference>
<dbReference type="HAMAP" id="MF_02203">
    <property type="entry name" value="TolR"/>
    <property type="match status" value="1"/>
</dbReference>
<comment type="subunit">
    <text evidence="10">The Tol-Pal system is composed of five core proteins: the inner membrane proteins TolA, TolQ and TolR, the periplasmic protein TolB and the outer membrane protein Pal. They form a network linking the inner and outer membranes and the peptidoglycan layer.</text>
</comment>
<evidence type="ECO:0000313" key="12">
    <source>
        <dbReference type="EMBL" id="PPK55682.1"/>
    </source>
</evidence>
<sequence>MSGMKGMGLMPQQRRKPMAEINVVPYIDVMLVLLIIFMVTAPMLTQGVKVDLPETTSEPIQQEQDVEPITVSVDSNGAYYLEVGDERGNPISLPQVRDQVSKILSQRSNAEVFVRGDEYVDYGVVVRLMAELQSAGATGIGLITDAPDNKQ</sequence>
<keyword evidence="9 10" id="KW-0131">Cell cycle</keyword>
<evidence type="ECO:0000256" key="10">
    <source>
        <dbReference type="HAMAP-Rule" id="MF_02203"/>
    </source>
</evidence>
<dbReference type="STRING" id="930118.SAMN05216429_105115"/>
<evidence type="ECO:0000256" key="8">
    <source>
        <dbReference type="ARBA" id="ARBA00023136"/>
    </source>
</evidence>
<dbReference type="Pfam" id="PF02472">
    <property type="entry name" value="ExbD"/>
    <property type="match status" value="1"/>
</dbReference>
<proteinExistence type="inferred from homology"/>
<keyword evidence="6 10" id="KW-0812">Transmembrane</keyword>
<evidence type="ECO:0000313" key="14">
    <source>
        <dbReference type="Proteomes" id="UP000239648"/>
    </source>
</evidence>
<comment type="subcellular location">
    <subcellularLocation>
        <location evidence="10">Cell inner membrane</location>
        <topology evidence="10">Single-pass membrane protein</topology>
    </subcellularLocation>
    <subcellularLocation>
        <location evidence="1">Cell membrane</location>
        <topology evidence="1">Single-pass membrane protein</topology>
    </subcellularLocation>
</comment>
<dbReference type="AlphaFoldDB" id="A0A2S6G8X0"/>
<dbReference type="GO" id="GO:0005886">
    <property type="term" value="C:plasma membrane"/>
    <property type="evidence" value="ECO:0007669"/>
    <property type="project" value="UniProtKB-SubCell"/>
</dbReference>
<dbReference type="PANTHER" id="PTHR30558:SF7">
    <property type="entry name" value="TOL-PAL SYSTEM PROTEIN TOLR"/>
    <property type="match status" value="1"/>
</dbReference>
<gene>
    <name evidence="10" type="primary">tolR</name>
    <name evidence="12" type="ORF">B0H24_100484</name>
    <name evidence="11" type="ORF">BY455_10492</name>
</gene>
<keyword evidence="14" id="KW-1185">Reference proteome</keyword>
<comment type="similarity">
    <text evidence="2 10">Belongs to the ExbD/TolR family.</text>
</comment>
<evidence type="ECO:0000256" key="1">
    <source>
        <dbReference type="ARBA" id="ARBA00004162"/>
    </source>
</evidence>